<evidence type="ECO:0000256" key="1">
    <source>
        <dbReference type="ARBA" id="ARBA00005189"/>
    </source>
</evidence>
<dbReference type="AlphaFoldDB" id="A0A1M6JJT3"/>
<dbReference type="Proteomes" id="UP000183994">
    <property type="component" value="Unassembled WGS sequence"/>
</dbReference>
<feature type="domain" description="Thiolase N-terminal" evidence="7">
    <location>
        <begin position="5"/>
        <end position="261"/>
    </location>
</feature>
<dbReference type="Pfam" id="PF02803">
    <property type="entry name" value="Thiolase_C"/>
    <property type="match status" value="1"/>
</dbReference>
<sequence length="395" mass="41731">MRDAYIVSAVRTPGCRRNKGAFKDTRPEALLSHILNAAVDKVPGMEKGDVDDVMMGCSFPEAEQGLNIGRVANQIAGFPIEVSGATVNRFCSSGLEAIALASSRVMVGWSDVTMAGGVESMTFVPMGGNMPRPYPNHTQAGGADLYCSMGTTAENVANRYGVSREAQDEFAYNSQMKAAKAQKEGLFGEIVPTPAVKYVIGEDGLSKQETFLQDFDDGVRASTTLEGLGKLRPVFAAAGSVTAGNSSQTTDGAAACVIMSENKVKELGVKPLAKLVCYTTVGCRADEMGVGPRYAIPKLLDKVGMTIDDIGLWEINEAFASQALYSIREIGLEKYMDRININGGAIALGHPLGCTGAKLAATLLYNMNKHGVKYGVESMCIGGGMGAAALFELCD</sequence>
<name>A0A1M6JJT3_9BACT</name>
<dbReference type="PANTHER" id="PTHR43853">
    <property type="entry name" value="3-KETOACYL-COA THIOLASE, PEROXISOMAL"/>
    <property type="match status" value="1"/>
</dbReference>
<keyword evidence="4 6" id="KW-0012">Acyltransferase</keyword>
<comment type="pathway">
    <text evidence="1">Lipid metabolism.</text>
</comment>
<dbReference type="Gene3D" id="3.40.47.10">
    <property type="match status" value="2"/>
</dbReference>
<evidence type="ECO:0000313" key="9">
    <source>
        <dbReference type="EMBL" id="SHJ46968.1"/>
    </source>
</evidence>
<organism evidence="9 10">
    <name type="scientific">Desulfatibacillum alkenivorans DSM 16219</name>
    <dbReference type="NCBI Taxonomy" id="1121393"/>
    <lineage>
        <taxon>Bacteria</taxon>
        <taxon>Pseudomonadati</taxon>
        <taxon>Thermodesulfobacteriota</taxon>
        <taxon>Desulfobacteria</taxon>
        <taxon>Desulfobacterales</taxon>
        <taxon>Desulfatibacillaceae</taxon>
        <taxon>Desulfatibacillum</taxon>
    </lineage>
</organism>
<dbReference type="GO" id="GO:0006635">
    <property type="term" value="P:fatty acid beta-oxidation"/>
    <property type="evidence" value="ECO:0007669"/>
    <property type="project" value="TreeGrafter"/>
</dbReference>
<dbReference type="OrthoDB" id="4565318at2"/>
<evidence type="ECO:0000256" key="6">
    <source>
        <dbReference type="RuleBase" id="RU003557"/>
    </source>
</evidence>
<dbReference type="PROSITE" id="PS00737">
    <property type="entry name" value="THIOLASE_2"/>
    <property type="match status" value="1"/>
</dbReference>
<dbReference type="PANTHER" id="PTHR43853:SF21">
    <property type="entry name" value="STEROID 3-KETOACYL-COA THIOLASE"/>
    <property type="match status" value="1"/>
</dbReference>
<keyword evidence="10" id="KW-1185">Reference proteome</keyword>
<feature type="active site" description="Proton acceptor" evidence="5">
    <location>
        <position position="380"/>
    </location>
</feature>
<evidence type="ECO:0000313" key="10">
    <source>
        <dbReference type="Proteomes" id="UP000183994"/>
    </source>
</evidence>
<evidence type="ECO:0000256" key="5">
    <source>
        <dbReference type="PIRSR" id="PIRSR000429-1"/>
    </source>
</evidence>
<dbReference type="RefSeq" id="WP_073474914.1">
    <property type="nucleotide sequence ID" value="NZ_FQZU01000008.1"/>
</dbReference>
<gene>
    <name evidence="9" type="ORF">SAMN02745216_01691</name>
</gene>
<feature type="active site" description="Acyl-thioester intermediate" evidence="5">
    <location>
        <position position="91"/>
    </location>
</feature>
<dbReference type="InterPro" id="IPR020615">
    <property type="entry name" value="Thiolase_acyl_enz_int_AS"/>
</dbReference>
<dbReference type="PROSITE" id="PS00098">
    <property type="entry name" value="THIOLASE_1"/>
    <property type="match status" value="1"/>
</dbReference>
<dbReference type="InterPro" id="IPR020617">
    <property type="entry name" value="Thiolase_C"/>
</dbReference>
<dbReference type="EMBL" id="FQZU01000008">
    <property type="protein sequence ID" value="SHJ46968.1"/>
    <property type="molecule type" value="Genomic_DNA"/>
</dbReference>
<keyword evidence="3 6" id="KW-0808">Transferase</keyword>
<evidence type="ECO:0000256" key="4">
    <source>
        <dbReference type="ARBA" id="ARBA00023315"/>
    </source>
</evidence>
<dbReference type="GO" id="GO:0003988">
    <property type="term" value="F:acetyl-CoA C-acyltransferase activity"/>
    <property type="evidence" value="ECO:0007669"/>
    <property type="project" value="TreeGrafter"/>
</dbReference>
<dbReference type="GO" id="GO:0010124">
    <property type="term" value="P:phenylacetate catabolic process"/>
    <property type="evidence" value="ECO:0007669"/>
    <property type="project" value="TreeGrafter"/>
</dbReference>
<dbReference type="GO" id="GO:0005737">
    <property type="term" value="C:cytoplasm"/>
    <property type="evidence" value="ECO:0007669"/>
    <property type="project" value="UniProtKB-ARBA"/>
</dbReference>
<dbReference type="InterPro" id="IPR050215">
    <property type="entry name" value="Thiolase-like_sf_Thiolase"/>
</dbReference>
<protein>
    <submittedName>
        <fullName evidence="9">3-ketoacyl-CoA thiolase</fullName>
    </submittedName>
</protein>
<comment type="similarity">
    <text evidence="2 6">Belongs to the thiolase-like superfamily. Thiolase family.</text>
</comment>
<dbReference type="CDD" id="cd00751">
    <property type="entry name" value="thiolase"/>
    <property type="match status" value="1"/>
</dbReference>
<dbReference type="PIRSF" id="PIRSF000429">
    <property type="entry name" value="Ac-CoA_Ac_transf"/>
    <property type="match status" value="1"/>
</dbReference>
<dbReference type="InterPro" id="IPR020616">
    <property type="entry name" value="Thiolase_N"/>
</dbReference>
<dbReference type="InterPro" id="IPR016039">
    <property type="entry name" value="Thiolase-like"/>
</dbReference>
<dbReference type="InterPro" id="IPR002155">
    <property type="entry name" value="Thiolase"/>
</dbReference>
<dbReference type="STRING" id="1121393.SAMN02745216_01691"/>
<evidence type="ECO:0000256" key="2">
    <source>
        <dbReference type="ARBA" id="ARBA00010982"/>
    </source>
</evidence>
<feature type="active site" description="Proton acceptor" evidence="5">
    <location>
        <position position="350"/>
    </location>
</feature>
<feature type="domain" description="Thiolase C-terminal" evidence="8">
    <location>
        <begin position="270"/>
        <end position="392"/>
    </location>
</feature>
<evidence type="ECO:0000259" key="8">
    <source>
        <dbReference type="Pfam" id="PF02803"/>
    </source>
</evidence>
<evidence type="ECO:0000259" key="7">
    <source>
        <dbReference type="Pfam" id="PF00108"/>
    </source>
</evidence>
<dbReference type="Pfam" id="PF00108">
    <property type="entry name" value="Thiolase_N"/>
    <property type="match status" value="1"/>
</dbReference>
<proteinExistence type="inferred from homology"/>
<dbReference type="SUPFAM" id="SSF53901">
    <property type="entry name" value="Thiolase-like"/>
    <property type="match status" value="2"/>
</dbReference>
<dbReference type="NCBIfam" id="TIGR01930">
    <property type="entry name" value="AcCoA-C-Actrans"/>
    <property type="match status" value="1"/>
</dbReference>
<dbReference type="InterPro" id="IPR020613">
    <property type="entry name" value="Thiolase_CS"/>
</dbReference>
<accession>A0A1M6JJT3</accession>
<dbReference type="FunFam" id="3.40.47.10:FF:000010">
    <property type="entry name" value="Acetyl-CoA acetyltransferase (Thiolase)"/>
    <property type="match status" value="1"/>
</dbReference>
<evidence type="ECO:0000256" key="3">
    <source>
        <dbReference type="ARBA" id="ARBA00022679"/>
    </source>
</evidence>
<reference evidence="10" key="1">
    <citation type="submission" date="2016-11" db="EMBL/GenBank/DDBJ databases">
        <authorList>
            <person name="Varghese N."/>
            <person name="Submissions S."/>
        </authorList>
    </citation>
    <scope>NUCLEOTIDE SEQUENCE [LARGE SCALE GENOMIC DNA]</scope>
    <source>
        <strain evidence="10">DSM 16219</strain>
    </source>
</reference>